<evidence type="ECO:0000256" key="4">
    <source>
        <dbReference type="ARBA" id="ARBA00022723"/>
    </source>
</evidence>
<dbReference type="GO" id="GO:0044208">
    <property type="term" value="P:'de novo' AMP biosynthetic process"/>
    <property type="evidence" value="ECO:0007669"/>
    <property type="project" value="TreeGrafter"/>
</dbReference>
<keyword evidence="8" id="KW-0342">GTP-binding</keyword>
<organism evidence="9">
    <name type="scientific">bioreactor metagenome</name>
    <dbReference type="NCBI Taxonomy" id="1076179"/>
    <lineage>
        <taxon>unclassified sequences</taxon>
        <taxon>metagenomes</taxon>
        <taxon>ecological metagenomes</taxon>
    </lineage>
</organism>
<proteinExistence type="inferred from homology"/>
<dbReference type="SMART" id="SM00788">
    <property type="entry name" value="Adenylsucc_synt"/>
    <property type="match status" value="1"/>
</dbReference>
<dbReference type="Pfam" id="PF00709">
    <property type="entry name" value="Adenylsucc_synt"/>
    <property type="match status" value="1"/>
</dbReference>
<keyword evidence="3 9" id="KW-0436">Ligase</keyword>
<dbReference type="AlphaFoldDB" id="A0A645G2J0"/>
<evidence type="ECO:0000313" key="9">
    <source>
        <dbReference type="EMBL" id="MPN20376.1"/>
    </source>
</evidence>
<evidence type="ECO:0000256" key="5">
    <source>
        <dbReference type="ARBA" id="ARBA00022741"/>
    </source>
</evidence>
<dbReference type="GO" id="GO:0005737">
    <property type="term" value="C:cytoplasm"/>
    <property type="evidence" value="ECO:0007669"/>
    <property type="project" value="TreeGrafter"/>
</dbReference>
<dbReference type="EC" id="6.3.4.4" evidence="9"/>
<accession>A0A645G2J0</accession>
<dbReference type="GO" id="GO:0046040">
    <property type="term" value="P:IMP metabolic process"/>
    <property type="evidence" value="ECO:0007669"/>
    <property type="project" value="TreeGrafter"/>
</dbReference>
<dbReference type="InterPro" id="IPR027417">
    <property type="entry name" value="P-loop_NTPase"/>
</dbReference>
<keyword evidence="7" id="KW-0460">Magnesium</keyword>
<dbReference type="FunFam" id="3.90.170.10:FF:000001">
    <property type="entry name" value="Adenylosuccinate synthetase"/>
    <property type="match status" value="1"/>
</dbReference>
<evidence type="ECO:0000256" key="7">
    <source>
        <dbReference type="ARBA" id="ARBA00022842"/>
    </source>
</evidence>
<evidence type="ECO:0000256" key="2">
    <source>
        <dbReference type="ARBA" id="ARBA00011738"/>
    </source>
</evidence>
<name>A0A645G2J0_9ZZZZ</name>
<keyword evidence="6" id="KW-0658">Purine biosynthesis</keyword>
<dbReference type="InterPro" id="IPR042110">
    <property type="entry name" value="Adenylosuccinate_synth_dom2"/>
</dbReference>
<dbReference type="InterPro" id="IPR042111">
    <property type="entry name" value="Adenylosuccinate_synth_dom3"/>
</dbReference>
<dbReference type="Gene3D" id="1.10.300.10">
    <property type="entry name" value="Adenylosuccinate Synthetase, subunit A, domain 2"/>
    <property type="match status" value="1"/>
</dbReference>
<dbReference type="EMBL" id="VSSQ01068127">
    <property type="protein sequence ID" value="MPN20376.1"/>
    <property type="molecule type" value="Genomic_DNA"/>
</dbReference>
<keyword evidence="4" id="KW-0479">Metal-binding</keyword>
<sequence length="242" mass="27183">MEQAWLEGIEYLKQFKFVDSEHEINNLLIQGKSILCEGAQGTMLDIDFGSYPFVTSSNTVCAGACTGLGVAPNKIGEVYGIFKAYCTRVGSGPFPTELFDKTGDEICTLGHEFGSVTGRKRRCGWIDLVALKYSIMINGVTKLIMMKSDVLDGFETIRACVAYNVNGEEIDYFPYDINEKVEPVYVDIPGWQTDMTKMQSEDEFPEEFNAYLSFLEEQLGVEIKIVSVGPDREQTIERYTEE</sequence>
<dbReference type="SUPFAM" id="SSF52540">
    <property type="entry name" value="P-loop containing nucleoside triphosphate hydrolases"/>
    <property type="match status" value="1"/>
</dbReference>
<keyword evidence="5" id="KW-0547">Nucleotide-binding</keyword>
<dbReference type="PANTHER" id="PTHR11846:SF0">
    <property type="entry name" value="ADENYLOSUCCINATE SYNTHETASE"/>
    <property type="match status" value="1"/>
</dbReference>
<dbReference type="InterPro" id="IPR042109">
    <property type="entry name" value="Adenylosuccinate_synth_dom1"/>
</dbReference>
<dbReference type="GO" id="GO:0046872">
    <property type="term" value="F:metal ion binding"/>
    <property type="evidence" value="ECO:0007669"/>
    <property type="project" value="UniProtKB-KW"/>
</dbReference>
<gene>
    <name evidence="9" type="primary">purA_41</name>
    <name evidence="9" type="ORF">SDC9_167755</name>
</gene>
<dbReference type="InterPro" id="IPR001114">
    <property type="entry name" value="Adenylosuccinate_synthetase"/>
</dbReference>
<protein>
    <submittedName>
        <fullName evidence="9">Adenylosuccinate synthetase</fullName>
        <ecNumber evidence="9">6.3.4.4</ecNumber>
    </submittedName>
</protein>
<dbReference type="PANTHER" id="PTHR11846">
    <property type="entry name" value="ADENYLOSUCCINATE SYNTHETASE"/>
    <property type="match status" value="1"/>
</dbReference>
<comment type="caution">
    <text evidence="9">The sequence shown here is derived from an EMBL/GenBank/DDBJ whole genome shotgun (WGS) entry which is preliminary data.</text>
</comment>
<evidence type="ECO:0000256" key="6">
    <source>
        <dbReference type="ARBA" id="ARBA00022755"/>
    </source>
</evidence>
<dbReference type="Gene3D" id="3.90.170.10">
    <property type="entry name" value="Adenylosuccinate Synthetase, subunit A, domain 3"/>
    <property type="match status" value="1"/>
</dbReference>
<reference evidence="9" key="1">
    <citation type="submission" date="2019-08" db="EMBL/GenBank/DDBJ databases">
        <authorList>
            <person name="Kucharzyk K."/>
            <person name="Murdoch R.W."/>
            <person name="Higgins S."/>
            <person name="Loffler F."/>
        </authorList>
    </citation>
    <scope>NUCLEOTIDE SEQUENCE</scope>
</reference>
<comment type="cofactor">
    <cofactor evidence="1">
        <name>Mg(2+)</name>
        <dbReference type="ChEBI" id="CHEBI:18420"/>
    </cofactor>
</comment>
<dbReference type="GO" id="GO:0005525">
    <property type="term" value="F:GTP binding"/>
    <property type="evidence" value="ECO:0007669"/>
    <property type="project" value="UniProtKB-KW"/>
</dbReference>
<comment type="subunit">
    <text evidence="2">Homodimer.</text>
</comment>
<dbReference type="HAMAP" id="MF_00011">
    <property type="entry name" value="Adenylosucc_synth"/>
    <property type="match status" value="1"/>
</dbReference>
<evidence type="ECO:0000256" key="3">
    <source>
        <dbReference type="ARBA" id="ARBA00022598"/>
    </source>
</evidence>
<dbReference type="Gene3D" id="3.40.440.10">
    <property type="entry name" value="Adenylosuccinate Synthetase, subunit A, domain 1"/>
    <property type="match status" value="1"/>
</dbReference>
<evidence type="ECO:0000256" key="8">
    <source>
        <dbReference type="ARBA" id="ARBA00023134"/>
    </source>
</evidence>
<dbReference type="GO" id="GO:0004019">
    <property type="term" value="F:adenylosuccinate synthase activity"/>
    <property type="evidence" value="ECO:0007669"/>
    <property type="project" value="UniProtKB-EC"/>
</dbReference>
<evidence type="ECO:0000256" key="1">
    <source>
        <dbReference type="ARBA" id="ARBA00001946"/>
    </source>
</evidence>